<dbReference type="GO" id="GO:0000455">
    <property type="term" value="P:enzyme-directed rRNA pseudouridine synthesis"/>
    <property type="evidence" value="ECO:0007669"/>
    <property type="project" value="TreeGrafter"/>
</dbReference>
<dbReference type="KEGG" id="plei:Q9312_04720"/>
<feature type="domain" description="Pseudouridine synthase RsuA/RluA-like" evidence="2">
    <location>
        <begin position="16"/>
        <end position="162"/>
    </location>
</feature>
<dbReference type="SUPFAM" id="SSF55120">
    <property type="entry name" value="Pseudouridine synthase"/>
    <property type="match status" value="1"/>
</dbReference>
<dbReference type="InterPro" id="IPR006224">
    <property type="entry name" value="PsdUridine_synth_RluA-like_CS"/>
</dbReference>
<dbReference type="EC" id="5.4.99.-" evidence="3"/>
<sequence length="224" mass="25700">MISLSLDRFIHYLDDDLVVINKPAGMPSVPGKNPHFPHNLYHWLQNEMPPIYVVHRLDTNTSGLIVFARTRRAQSLISQQFQNRHINKTYFALVQGRPKQNYIEVHYPIASDWPRRPLQKLDWNTGKPCLTQLIVAENRENHTLVELHPITGRSHQLRIHCALLGLPIVGCELYATPDPGAFGRFIPPLQVSDKQLHLHAAKLEITQPTTAERLIFEATAEFMK</sequence>
<dbReference type="RefSeq" id="WP_309203425.1">
    <property type="nucleotide sequence ID" value="NZ_CP133548.1"/>
</dbReference>
<evidence type="ECO:0000313" key="4">
    <source>
        <dbReference type="Proteomes" id="UP001239782"/>
    </source>
</evidence>
<dbReference type="PANTHER" id="PTHR21600">
    <property type="entry name" value="MITOCHONDRIAL RNA PSEUDOURIDINE SYNTHASE"/>
    <property type="match status" value="1"/>
</dbReference>
<evidence type="ECO:0000313" key="3">
    <source>
        <dbReference type="EMBL" id="WMS88221.1"/>
    </source>
</evidence>
<protein>
    <submittedName>
        <fullName evidence="3">RluA family pseudouridine synthase</fullName>
        <ecNumber evidence="3">5.4.99.-</ecNumber>
    </submittedName>
</protein>
<dbReference type="Gene3D" id="3.30.2350.10">
    <property type="entry name" value="Pseudouridine synthase"/>
    <property type="match status" value="1"/>
</dbReference>
<comment type="similarity">
    <text evidence="1">Belongs to the pseudouridine synthase RluA family.</text>
</comment>
<dbReference type="PANTHER" id="PTHR21600:SF87">
    <property type="entry name" value="RNA PSEUDOURIDYLATE SYNTHASE DOMAIN-CONTAINING PROTEIN 1"/>
    <property type="match status" value="1"/>
</dbReference>
<name>A0AA51RV10_9GAMM</name>
<dbReference type="GO" id="GO:0003723">
    <property type="term" value="F:RNA binding"/>
    <property type="evidence" value="ECO:0007669"/>
    <property type="project" value="InterPro"/>
</dbReference>
<reference evidence="3 4" key="1">
    <citation type="submission" date="2023-08" db="EMBL/GenBank/DDBJ databases">
        <title>Pleionea litopenaei sp. nov., isolated from stomach of juvenile Litopenaeus vannamei.</title>
        <authorList>
            <person name="Rho A.M."/>
            <person name="Hwang C.Y."/>
        </authorList>
    </citation>
    <scope>NUCLEOTIDE SEQUENCE [LARGE SCALE GENOMIC DNA]</scope>
    <source>
        <strain evidence="3 4">HL-JVS1</strain>
    </source>
</reference>
<evidence type="ECO:0000256" key="1">
    <source>
        <dbReference type="ARBA" id="ARBA00010876"/>
    </source>
</evidence>
<dbReference type="EMBL" id="CP133548">
    <property type="protein sequence ID" value="WMS88221.1"/>
    <property type="molecule type" value="Genomic_DNA"/>
</dbReference>
<keyword evidence="4" id="KW-1185">Reference proteome</keyword>
<dbReference type="PROSITE" id="PS01129">
    <property type="entry name" value="PSI_RLU"/>
    <property type="match status" value="1"/>
</dbReference>
<gene>
    <name evidence="3" type="ORF">Q9312_04720</name>
</gene>
<dbReference type="Proteomes" id="UP001239782">
    <property type="component" value="Chromosome"/>
</dbReference>
<keyword evidence="3" id="KW-0413">Isomerase</keyword>
<dbReference type="InterPro" id="IPR050188">
    <property type="entry name" value="RluA_PseudoU_synthase"/>
</dbReference>
<organism evidence="3 4">
    <name type="scientific">Pleionea litopenaei</name>
    <dbReference type="NCBI Taxonomy" id="3070815"/>
    <lineage>
        <taxon>Bacteria</taxon>
        <taxon>Pseudomonadati</taxon>
        <taxon>Pseudomonadota</taxon>
        <taxon>Gammaproteobacteria</taxon>
        <taxon>Oceanospirillales</taxon>
        <taxon>Pleioneaceae</taxon>
        <taxon>Pleionea</taxon>
    </lineage>
</organism>
<dbReference type="GO" id="GO:0009982">
    <property type="term" value="F:pseudouridine synthase activity"/>
    <property type="evidence" value="ECO:0007669"/>
    <property type="project" value="InterPro"/>
</dbReference>
<evidence type="ECO:0000259" key="2">
    <source>
        <dbReference type="Pfam" id="PF00849"/>
    </source>
</evidence>
<dbReference type="AlphaFoldDB" id="A0AA51RV10"/>
<dbReference type="InterPro" id="IPR006145">
    <property type="entry name" value="PsdUridine_synth_RsuA/RluA"/>
</dbReference>
<accession>A0AA51RV10</accession>
<dbReference type="CDD" id="cd02869">
    <property type="entry name" value="PseudoU_synth_RluA_like"/>
    <property type="match status" value="1"/>
</dbReference>
<dbReference type="GO" id="GO:0140098">
    <property type="term" value="F:catalytic activity, acting on RNA"/>
    <property type="evidence" value="ECO:0007669"/>
    <property type="project" value="UniProtKB-ARBA"/>
</dbReference>
<dbReference type="Pfam" id="PF00849">
    <property type="entry name" value="PseudoU_synth_2"/>
    <property type="match status" value="1"/>
</dbReference>
<dbReference type="InterPro" id="IPR020103">
    <property type="entry name" value="PsdUridine_synth_cat_dom_sf"/>
</dbReference>
<proteinExistence type="inferred from homology"/>